<comment type="caution">
    <text evidence="1">The sequence shown here is derived from an EMBL/GenBank/DDBJ whole genome shotgun (WGS) entry which is preliminary data.</text>
</comment>
<organism evidence="1 2">
    <name type="scientific">Crenichthys baileyi</name>
    <name type="common">White River springfish</name>
    <dbReference type="NCBI Taxonomy" id="28760"/>
    <lineage>
        <taxon>Eukaryota</taxon>
        <taxon>Metazoa</taxon>
        <taxon>Chordata</taxon>
        <taxon>Craniata</taxon>
        <taxon>Vertebrata</taxon>
        <taxon>Euteleostomi</taxon>
        <taxon>Actinopterygii</taxon>
        <taxon>Neopterygii</taxon>
        <taxon>Teleostei</taxon>
        <taxon>Neoteleostei</taxon>
        <taxon>Acanthomorphata</taxon>
        <taxon>Ovalentaria</taxon>
        <taxon>Atherinomorphae</taxon>
        <taxon>Cyprinodontiformes</taxon>
        <taxon>Goodeidae</taxon>
        <taxon>Crenichthys</taxon>
    </lineage>
</organism>
<keyword evidence="2" id="KW-1185">Reference proteome</keyword>
<gene>
    <name evidence="1" type="ORF">CRENBAI_018556</name>
</gene>
<dbReference type="Proteomes" id="UP001311232">
    <property type="component" value="Unassembled WGS sequence"/>
</dbReference>
<dbReference type="EMBL" id="JAHHUM010001774">
    <property type="protein sequence ID" value="KAK5608910.1"/>
    <property type="molecule type" value="Genomic_DNA"/>
</dbReference>
<accession>A0AAV9RIU6</accession>
<evidence type="ECO:0000313" key="2">
    <source>
        <dbReference type="Proteomes" id="UP001311232"/>
    </source>
</evidence>
<dbReference type="AlphaFoldDB" id="A0AAV9RIU6"/>
<sequence>MMGDRRTLLSAEGLDNPVKYWENIAWSDVPEAQLFRCPYTHHVWRLKEAVQTFLCDVKRKVTKKDYSGPAKRTFFKKSC</sequence>
<proteinExistence type="predicted"/>
<reference evidence="1 2" key="1">
    <citation type="submission" date="2021-06" db="EMBL/GenBank/DDBJ databases">
        <authorList>
            <person name="Palmer J.M."/>
        </authorList>
    </citation>
    <scope>NUCLEOTIDE SEQUENCE [LARGE SCALE GENOMIC DNA]</scope>
    <source>
        <strain evidence="1 2">MEX-2019</strain>
        <tissue evidence="1">Muscle</tissue>
    </source>
</reference>
<protein>
    <submittedName>
        <fullName evidence="1">Uncharacterized protein</fullName>
    </submittedName>
</protein>
<evidence type="ECO:0000313" key="1">
    <source>
        <dbReference type="EMBL" id="KAK5608910.1"/>
    </source>
</evidence>
<name>A0AAV9RIU6_9TELE</name>